<gene>
    <name evidence="8" type="ORF">BJ508DRAFT_4845</name>
</gene>
<evidence type="ECO:0000256" key="1">
    <source>
        <dbReference type="ARBA" id="ARBA00022723"/>
    </source>
</evidence>
<evidence type="ECO:0000313" key="8">
    <source>
        <dbReference type="EMBL" id="RPA88259.1"/>
    </source>
</evidence>
<dbReference type="Gene3D" id="3.30.60.190">
    <property type="match status" value="1"/>
</dbReference>
<evidence type="ECO:0000256" key="4">
    <source>
        <dbReference type="ARBA" id="ARBA00049598"/>
    </source>
</evidence>
<dbReference type="PANTHER" id="PTHR13483:SF11">
    <property type="entry name" value="ZINC FINGER HIT DOMAIN-CONTAINING PROTEIN 3"/>
    <property type="match status" value="1"/>
</dbReference>
<organism evidence="8 9">
    <name type="scientific">Ascobolus immersus RN42</name>
    <dbReference type="NCBI Taxonomy" id="1160509"/>
    <lineage>
        <taxon>Eukaryota</taxon>
        <taxon>Fungi</taxon>
        <taxon>Dikarya</taxon>
        <taxon>Ascomycota</taxon>
        <taxon>Pezizomycotina</taxon>
        <taxon>Pezizomycetes</taxon>
        <taxon>Pezizales</taxon>
        <taxon>Ascobolaceae</taxon>
        <taxon>Ascobolus</taxon>
    </lineage>
</organism>
<reference evidence="8 9" key="1">
    <citation type="journal article" date="2018" name="Nat. Ecol. Evol.">
        <title>Pezizomycetes genomes reveal the molecular basis of ectomycorrhizal truffle lifestyle.</title>
        <authorList>
            <person name="Murat C."/>
            <person name="Payen T."/>
            <person name="Noel B."/>
            <person name="Kuo A."/>
            <person name="Morin E."/>
            <person name="Chen J."/>
            <person name="Kohler A."/>
            <person name="Krizsan K."/>
            <person name="Balestrini R."/>
            <person name="Da Silva C."/>
            <person name="Montanini B."/>
            <person name="Hainaut M."/>
            <person name="Levati E."/>
            <person name="Barry K.W."/>
            <person name="Belfiori B."/>
            <person name="Cichocki N."/>
            <person name="Clum A."/>
            <person name="Dockter R.B."/>
            <person name="Fauchery L."/>
            <person name="Guy J."/>
            <person name="Iotti M."/>
            <person name="Le Tacon F."/>
            <person name="Lindquist E.A."/>
            <person name="Lipzen A."/>
            <person name="Malagnac F."/>
            <person name="Mello A."/>
            <person name="Molinier V."/>
            <person name="Miyauchi S."/>
            <person name="Poulain J."/>
            <person name="Riccioni C."/>
            <person name="Rubini A."/>
            <person name="Sitrit Y."/>
            <person name="Splivallo R."/>
            <person name="Traeger S."/>
            <person name="Wang M."/>
            <person name="Zifcakova L."/>
            <person name="Wipf D."/>
            <person name="Zambonelli A."/>
            <person name="Paolocci F."/>
            <person name="Nowrousian M."/>
            <person name="Ottonello S."/>
            <person name="Baldrian P."/>
            <person name="Spatafora J.W."/>
            <person name="Henrissat B."/>
            <person name="Nagy L.G."/>
            <person name="Aury J.M."/>
            <person name="Wincker P."/>
            <person name="Grigoriev I.V."/>
            <person name="Bonfante P."/>
            <person name="Martin F.M."/>
        </authorList>
    </citation>
    <scope>NUCLEOTIDE SEQUENCE [LARGE SCALE GENOMIC DNA]</scope>
    <source>
        <strain evidence="8 9">RN42</strain>
    </source>
</reference>
<keyword evidence="1" id="KW-0479">Metal-binding</keyword>
<dbReference type="Proteomes" id="UP000275078">
    <property type="component" value="Unassembled WGS sequence"/>
</dbReference>
<comment type="function">
    <text evidence="4">Required for box C/D snoRNAs accumulation involved in snoRNA processing, snoRNA transport to the nucleolus and ribosome biogenesis.</text>
</comment>
<proteinExistence type="inferred from homology"/>
<dbReference type="GO" id="GO:0000463">
    <property type="term" value="P:maturation of LSU-rRNA from tricistronic rRNA transcript (SSU-rRNA, 5.8S rRNA, LSU-rRNA)"/>
    <property type="evidence" value="ECO:0007669"/>
    <property type="project" value="TreeGrafter"/>
</dbReference>
<keyword evidence="3" id="KW-0862">Zinc</keyword>
<evidence type="ECO:0000256" key="3">
    <source>
        <dbReference type="ARBA" id="ARBA00022833"/>
    </source>
</evidence>
<dbReference type="InterPro" id="IPR007529">
    <property type="entry name" value="Znf_HIT"/>
</dbReference>
<dbReference type="GO" id="GO:0005634">
    <property type="term" value="C:nucleus"/>
    <property type="evidence" value="ECO:0007669"/>
    <property type="project" value="TreeGrafter"/>
</dbReference>
<accession>A0A3N4IQN9</accession>
<sequence length="340" mass="37902">MTDIDDFSNLCRYCNVNVPKYTCPNCSAKSCSVACSKKHKQYTQCTGIRDPTKFIPKSKLETPAALNQDYNFIAGIERTVMKNEEEQLTKEGEKDEKSRRAGLDAALTARGTKIVWIPKGLSRSKENNTRLAGTKKKRKVVWTTEWLIHGDNPGVKPERILSEVSENENIMSAFKGIDALKERKEKLDVGKPQFFLGVPFTPANSKPQMYPLDSGESIRRNLVARVVEEFPTIHVFAKGQVGESYDVLPSGREEKEGPVKRSGSCEADDETVELPTAKKLKIEDALLESLPVHVLEAELAGELDLNTQPEEETNISTDVLKKLGDALSRDSKNFNKDLGN</sequence>
<dbReference type="GO" id="GO:0070761">
    <property type="term" value="C:pre-snoRNP complex"/>
    <property type="evidence" value="ECO:0007669"/>
    <property type="project" value="TreeGrafter"/>
</dbReference>
<dbReference type="InterPro" id="IPR051639">
    <property type="entry name" value="BCD1"/>
</dbReference>
<name>A0A3N4IQN9_ASCIM</name>
<dbReference type="AlphaFoldDB" id="A0A3N4IQN9"/>
<dbReference type="PROSITE" id="PS51083">
    <property type="entry name" value="ZF_HIT"/>
    <property type="match status" value="1"/>
</dbReference>
<keyword evidence="2 6" id="KW-0863">Zinc-finger</keyword>
<dbReference type="GO" id="GO:0000492">
    <property type="term" value="P:box C/D snoRNP assembly"/>
    <property type="evidence" value="ECO:0007669"/>
    <property type="project" value="TreeGrafter"/>
</dbReference>
<feature type="domain" description="HIT-type" evidence="7">
    <location>
        <begin position="11"/>
        <end position="45"/>
    </location>
</feature>
<dbReference type="PANTHER" id="PTHR13483">
    <property type="entry name" value="BOX C_D SNORNA PROTEIN 1-RELATED"/>
    <property type="match status" value="1"/>
</dbReference>
<dbReference type="STRING" id="1160509.A0A3N4IQN9"/>
<dbReference type="GO" id="GO:0008270">
    <property type="term" value="F:zinc ion binding"/>
    <property type="evidence" value="ECO:0007669"/>
    <property type="project" value="UniProtKB-UniRule"/>
</dbReference>
<evidence type="ECO:0000256" key="6">
    <source>
        <dbReference type="PROSITE-ProRule" id="PRU00453"/>
    </source>
</evidence>
<protein>
    <recommendedName>
        <fullName evidence="7">HIT-type domain-containing protein</fullName>
    </recommendedName>
</protein>
<evidence type="ECO:0000256" key="5">
    <source>
        <dbReference type="ARBA" id="ARBA00049654"/>
    </source>
</evidence>
<evidence type="ECO:0000256" key="2">
    <source>
        <dbReference type="ARBA" id="ARBA00022771"/>
    </source>
</evidence>
<dbReference type="GO" id="GO:0048254">
    <property type="term" value="P:snoRNA localization"/>
    <property type="evidence" value="ECO:0007669"/>
    <property type="project" value="TreeGrafter"/>
</dbReference>
<dbReference type="EMBL" id="ML119645">
    <property type="protein sequence ID" value="RPA88259.1"/>
    <property type="molecule type" value="Genomic_DNA"/>
</dbReference>
<evidence type="ECO:0000313" key="9">
    <source>
        <dbReference type="Proteomes" id="UP000275078"/>
    </source>
</evidence>
<dbReference type="InterPro" id="IPR057721">
    <property type="entry name" value="BCD1_alpha/beta"/>
</dbReference>
<dbReference type="Pfam" id="PF25790">
    <property type="entry name" value="BCD1"/>
    <property type="match status" value="1"/>
</dbReference>
<evidence type="ECO:0000259" key="7">
    <source>
        <dbReference type="PROSITE" id="PS51083"/>
    </source>
</evidence>
<comment type="similarity">
    <text evidence="5">Belongs to the BCD1 family.</text>
</comment>
<keyword evidence="9" id="KW-1185">Reference proteome</keyword>
<dbReference type="SUPFAM" id="SSF144232">
    <property type="entry name" value="HIT/MYND zinc finger-like"/>
    <property type="match status" value="1"/>
</dbReference>
<dbReference type="OrthoDB" id="272357at2759"/>
<dbReference type="CDD" id="cd23023">
    <property type="entry name" value="zf-HIT_BCD1"/>
    <property type="match status" value="1"/>
</dbReference>